<organism evidence="2 3">
    <name type="scientific">Flavisolibacter ginsengisoli DSM 18119</name>
    <dbReference type="NCBI Taxonomy" id="1121884"/>
    <lineage>
        <taxon>Bacteria</taxon>
        <taxon>Pseudomonadati</taxon>
        <taxon>Bacteroidota</taxon>
        <taxon>Chitinophagia</taxon>
        <taxon>Chitinophagales</taxon>
        <taxon>Chitinophagaceae</taxon>
        <taxon>Flavisolibacter</taxon>
    </lineage>
</organism>
<evidence type="ECO:0000313" key="2">
    <source>
        <dbReference type="EMBL" id="SHF71668.1"/>
    </source>
</evidence>
<dbReference type="AlphaFoldDB" id="A0A1M5DXA6"/>
<gene>
    <name evidence="2" type="ORF">SAMN02745131_03376</name>
</gene>
<dbReference type="RefSeq" id="WP_072836507.1">
    <property type="nucleotide sequence ID" value="NZ_FQUU01000016.1"/>
</dbReference>
<protein>
    <submittedName>
        <fullName evidence="2">Uncharacterized protein</fullName>
    </submittedName>
</protein>
<dbReference type="Proteomes" id="UP000184048">
    <property type="component" value="Unassembled WGS sequence"/>
</dbReference>
<name>A0A1M5DXA6_9BACT</name>
<feature type="transmembrane region" description="Helical" evidence="1">
    <location>
        <begin position="125"/>
        <end position="143"/>
    </location>
</feature>
<reference evidence="2 3" key="1">
    <citation type="submission" date="2016-11" db="EMBL/GenBank/DDBJ databases">
        <authorList>
            <person name="Jaros S."/>
            <person name="Januszkiewicz K."/>
            <person name="Wedrychowicz H."/>
        </authorList>
    </citation>
    <scope>NUCLEOTIDE SEQUENCE [LARGE SCALE GENOMIC DNA]</scope>
    <source>
        <strain evidence="2 3">DSM 18119</strain>
    </source>
</reference>
<dbReference type="EMBL" id="FQUU01000016">
    <property type="protein sequence ID" value="SHF71668.1"/>
    <property type="molecule type" value="Genomic_DNA"/>
</dbReference>
<evidence type="ECO:0000313" key="3">
    <source>
        <dbReference type="Proteomes" id="UP000184048"/>
    </source>
</evidence>
<accession>A0A1M5DXA6</accession>
<feature type="transmembrane region" description="Helical" evidence="1">
    <location>
        <begin position="103"/>
        <end position="119"/>
    </location>
</feature>
<proteinExistence type="predicted"/>
<dbReference type="STRING" id="1121884.SAMN02745131_03376"/>
<keyword evidence="1" id="KW-1133">Transmembrane helix</keyword>
<keyword evidence="1" id="KW-0812">Transmembrane</keyword>
<keyword evidence="1" id="KW-0472">Membrane</keyword>
<keyword evidence="3" id="KW-1185">Reference proteome</keyword>
<evidence type="ECO:0000256" key="1">
    <source>
        <dbReference type="SAM" id="Phobius"/>
    </source>
</evidence>
<sequence>MAEEIISKDILQSRLDALKSTIERKQWKYYHIESVQNFIFHLNNFPSERTQYRMAGKLNAYLSLLEERVKKEHDIHELARELYPSIWSISDEYKYGLGFISKPSYLLHLFIWLVLFFILKSSFGTWITCGVIAAIGIVTIVRIRMKIKERKYF</sequence>